<accession>A0A0D2JUG1</accession>
<dbReference type="STRING" id="145388.A0A0D2JUG1"/>
<name>A0A0D2JUG1_9CHLO</name>
<dbReference type="SUPFAM" id="SSF52768">
    <property type="entry name" value="Arginase/deacetylase"/>
    <property type="match status" value="1"/>
</dbReference>
<dbReference type="GO" id="GO:0000118">
    <property type="term" value="C:histone deacetylase complex"/>
    <property type="evidence" value="ECO:0007669"/>
    <property type="project" value="TreeGrafter"/>
</dbReference>
<dbReference type="GO" id="GO:0040029">
    <property type="term" value="P:epigenetic regulation of gene expression"/>
    <property type="evidence" value="ECO:0007669"/>
    <property type="project" value="TreeGrafter"/>
</dbReference>
<keyword evidence="7" id="KW-0805">Transcription regulation</keyword>
<evidence type="ECO:0000259" key="11">
    <source>
        <dbReference type="Pfam" id="PF00850"/>
    </source>
</evidence>
<protein>
    <recommendedName>
        <fullName evidence="3">histone deacetylase</fullName>
        <ecNumber evidence="3">3.5.1.98</ecNumber>
    </recommendedName>
</protein>
<evidence type="ECO:0000256" key="6">
    <source>
        <dbReference type="ARBA" id="ARBA00022853"/>
    </source>
</evidence>
<dbReference type="InterPro" id="IPR037138">
    <property type="entry name" value="His_deacetylse_dom_sf"/>
</dbReference>
<dbReference type="AlphaFoldDB" id="A0A0D2JUG1"/>
<comment type="similarity">
    <text evidence="2">Belongs to the histone deacetylase family. HD type 2 subfamily.</text>
</comment>
<dbReference type="GO" id="GO:0141221">
    <property type="term" value="F:histone deacetylase activity, hydrolytic mechanism"/>
    <property type="evidence" value="ECO:0007669"/>
    <property type="project" value="UniProtKB-EC"/>
</dbReference>
<evidence type="ECO:0000256" key="9">
    <source>
        <dbReference type="ARBA" id="ARBA00023242"/>
    </source>
</evidence>
<reference evidence="12 13" key="1">
    <citation type="journal article" date="2013" name="BMC Genomics">
        <title>Reconstruction of the lipid metabolism for the microalga Monoraphidium neglectum from its genome sequence reveals characteristics suitable for biofuel production.</title>
        <authorList>
            <person name="Bogen C."/>
            <person name="Al-Dilaimi A."/>
            <person name="Albersmeier A."/>
            <person name="Wichmann J."/>
            <person name="Grundmann M."/>
            <person name="Rupp O."/>
            <person name="Lauersen K.J."/>
            <person name="Blifernez-Klassen O."/>
            <person name="Kalinowski J."/>
            <person name="Goesmann A."/>
            <person name="Mussgnug J.H."/>
            <person name="Kruse O."/>
        </authorList>
    </citation>
    <scope>NUCLEOTIDE SEQUENCE [LARGE SCALE GENOMIC DNA]</scope>
    <source>
        <strain evidence="12 13">SAG 48.87</strain>
    </source>
</reference>
<keyword evidence="13" id="KW-1185">Reference proteome</keyword>
<dbReference type="GeneID" id="25738332"/>
<keyword evidence="6" id="KW-0156">Chromatin regulator</keyword>
<evidence type="ECO:0000313" key="12">
    <source>
        <dbReference type="EMBL" id="KIZ02503.1"/>
    </source>
</evidence>
<evidence type="ECO:0000256" key="8">
    <source>
        <dbReference type="ARBA" id="ARBA00023163"/>
    </source>
</evidence>
<dbReference type="GO" id="GO:0005737">
    <property type="term" value="C:cytoplasm"/>
    <property type="evidence" value="ECO:0007669"/>
    <property type="project" value="TreeGrafter"/>
</dbReference>
<feature type="compositionally biased region" description="Low complexity" evidence="10">
    <location>
        <begin position="435"/>
        <end position="446"/>
    </location>
</feature>
<evidence type="ECO:0000256" key="3">
    <source>
        <dbReference type="ARBA" id="ARBA00012111"/>
    </source>
</evidence>
<evidence type="ECO:0000256" key="10">
    <source>
        <dbReference type="SAM" id="MobiDB-lite"/>
    </source>
</evidence>
<dbReference type="Gene3D" id="3.40.800.20">
    <property type="entry name" value="Histone deacetylase domain"/>
    <property type="match status" value="1"/>
</dbReference>
<keyword evidence="9" id="KW-0539">Nucleus</keyword>
<evidence type="ECO:0000256" key="1">
    <source>
        <dbReference type="ARBA" id="ARBA00004123"/>
    </source>
</evidence>
<dbReference type="Pfam" id="PF00850">
    <property type="entry name" value="Hist_deacetyl"/>
    <property type="match status" value="1"/>
</dbReference>
<keyword evidence="8" id="KW-0804">Transcription</keyword>
<proteinExistence type="inferred from homology"/>
<dbReference type="Proteomes" id="UP000054498">
    <property type="component" value="Unassembled WGS sequence"/>
</dbReference>
<organism evidence="12 13">
    <name type="scientific">Monoraphidium neglectum</name>
    <dbReference type="NCBI Taxonomy" id="145388"/>
    <lineage>
        <taxon>Eukaryota</taxon>
        <taxon>Viridiplantae</taxon>
        <taxon>Chlorophyta</taxon>
        <taxon>core chlorophytes</taxon>
        <taxon>Chlorophyceae</taxon>
        <taxon>CS clade</taxon>
        <taxon>Sphaeropleales</taxon>
        <taxon>Selenastraceae</taxon>
        <taxon>Monoraphidium</taxon>
    </lineage>
</organism>
<feature type="region of interest" description="Disordered" evidence="10">
    <location>
        <begin position="422"/>
        <end position="456"/>
    </location>
</feature>
<dbReference type="OrthoDB" id="424012at2759"/>
<dbReference type="KEGG" id="mng:MNEG_5455"/>
<evidence type="ECO:0000313" key="13">
    <source>
        <dbReference type="Proteomes" id="UP000054498"/>
    </source>
</evidence>
<dbReference type="EMBL" id="KK101033">
    <property type="protein sequence ID" value="KIZ02503.1"/>
    <property type="molecule type" value="Genomic_DNA"/>
</dbReference>
<dbReference type="InterPro" id="IPR023696">
    <property type="entry name" value="Ureohydrolase_dom_sf"/>
</dbReference>
<sequence length="456" mass="45911">MTLHALNGKWNATDEELVRAHAAEYISAVGALYRPGVTTATSGGPAEARGDALIISGDVYCNQHTSLAARTAAGCAVEAVHAVLDGRVARAFAAVRPPGHHAESVAFMGFCFFNNAAVAAHAALARGLERVLIFDWDVHHGNGTQQILEGDPRVLTVSIHRRDGFFYPEGSGFPEEVGVGAGAGYNINVGWRSKGMGDADYLAAYDLVLEPILTSFAPQLVIIAAGFDAVEGDPLGGCCVTPEGYGHMTRRLARLAGGRVVAVLEGGYNTRQVAASSCEVVRVLLGGEPAKLEGEHSFTTSKSLFGALNATLAAATPYCRSASPAAAAVLQSAPPALAPHAAARPRGAAPPSTSLAAATSPAAAAVQFEASQAAAAAIAEAEAAAAGAAAAAAASWAAGEDVSSPIGIDASMLAALASLKLDGGAARPPPPPHAPAAAASPQPRSALPRVASGAGM</sequence>
<keyword evidence="4" id="KW-0678">Repressor</keyword>
<evidence type="ECO:0000256" key="5">
    <source>
        <dbReference type="ARBA" id="ARBA00022801"/>
    </source>
</evidence>
<feature type="domain" description="Histone deacetylase" evidence="11">
    <location>
        <begin position="11"/>
        <end position="283"/>
    </location>
</feature>
<evidence type="ECO:0000256" key="7">
    <source>
        <dbReference type="ARBA" id="ARBA00023015"/>
    </source>
</evidence>
<dbReference type="RefSeq" id="XP_013901522.1">
    <property type="nucleotide sequence ID" value="XM_014046068.1"/>
</dbReference>
<dbReference type="PANTHER" id="PTHR10625">
    <property type="entry name" value="HISTONE DEACETYLASE HDAC1-RELATED"/>
    <property type="match status" value="1"/>
</dbReference>
<evidence type="ECO:0000256" key="4">
    <source>
        <dbReference type="ARBA" id="ARBA00022491"/>
    </source>
</evidence>
<dbReference type="PANTHER" id="PTHR10625:SF5">
    <property type="entry name" value="HISTONE DEACETYLASE"/>
    <property type="match status" value="1"/>
</dbReference>
<gene>
    <name evidence="12" type="ORF">MNEG_5455</name>
</gene>
<keyword evidence="5 12" id="KW-0378">Hydrolase</keyword>
<dbReference type="InterPro" id="IPR000286">
    <property type="entry name" value="HDACs"/>
</dbReference>
<dbReference type="CDD" id="cd09992">
    <property type="entry name" value="HDAC_classII"/>
    <property type="match status" value="1"/>
</dbReference>
<dbReference type="PRINTS" id="PR01270">
    <property type="entry name" value="HDASUPER"/>
</dbReference>
<evidence type="ECO:0000256" key="2">
    <source>
        <dbReference type="ARBA" id="ARBA00007738"/>
    </source>
</evidence>
<dbReference type="EC" id="3.5.1.98" evidence="3"/>
<dbReference type="InterPro" id="IPR023801">
    <property type="entry name" value="His_deacetylse_dom"/>
</dbReference>
<comment type="subcellular location">
    <subcellularLocation>
        <location evidence="1">Nucleus</location>
    </subcellularLocation>
</comment>